<evidence type="ECO:0000313" key="9">
    <source>
        <dbReference type="Proteomes" id="UP000245014"/>
    </source>
</evidence>
<dbReference type="Proteomes" id="UP000245014">
    <property type="component" value="Unassembled WGS sequence"/>
</dbReference>
<dbReference type="InterPro" id="IPR015797">
    <property type="entry name" value="NUDIX_hydrolase-like_dom_sf"/>
</dbReference>
<dbReference type="PROSITE" id="PS51462">
    <property type="entry name" value="NUDIX"/>
    <property type="match status" value="1"/>
</dbReference>
<dbReference type="GO" id="GO:0046872">
    <property type="term" value="F:metal ion binding"/>
    <property type="evidence" value="ECO:0007669"/>
    <property type="project" value="UniProtKB-KW"/>
</dbReference>
<dbReference type="SUPFAM" id="SSF55811">
    <property type="entry name" value="Nudix"/>
    <property type="match status" value="1"/>
</dbReference>
<feature type="binding site" evidence="5">
    <location>
        <position position="68"/>
    </location>
    <ligand>
        <name>Mg(2+)</name>
        <dbReference type="ChEBI" id="CHEBI:18420"/>
    </ligand>
</feature>
<protein>
    <submittedName>
        <fullName evidence="8">GDP-mannose mannosyl hydrolase</fullName>
    </submittedName>
</protein>
<accession>A0A2U2C0X1</accession>
<dbReference type="PANTHER" id="PTHR43046">
    <property type="entry name" value="GDP-MANNOSE MANNOSYL HYDROLASE"/>
    <property type="match status" value="1"/>
</dbReference>
<evidence type="ECO:0000256" key="1">
    <source>
        <dbReference type="ARBA" id="ARBA00022723"/>
    </source>
</evidence>
<sequence length="154" mass="18333">MLEFDKFKILVDIAPLISIDFIVRNNEDKILLGKRVNKPAYNYFFTLGGRVYKNETINEAKKRVLKDEIGLNIEDFNPKFIGVFEHFYKDSFVDDNISTHYVNLAYEIEVSYIQDLPKAQHKEYIWLSKDEIMNSNEVHKYVKDYFKHNIGERI</sequence>
<comment type="cofactor">
    <cofactor evidence="5">
        <name>Mg(2+)</name>
        <dbReference type="ChEBI" id="CHEBI:18420"/>
    </cofactor>
    <text evidence="5">Binds 1 Mg(2+) ion per subunit.</text>
</comment>
<feature type="short sequence motif" description="Nudix box" evidence="6">
    <location>
        <begin position="49"/>
        <end position="70"/>
    </location>
</feature>
<keyword evidence="3 5" id="KW-0460">Magnesium</keyword>
<organism evidence="8 9">
    <name type="scientific">Aliarcobacter skirrowii</name>
    <dbReference type="NCBI Taxonomy" id="28200"/>
    <lineage>
        <taxon>Bacteria</taxon>
        <taxon>Pseudomonadati</taxon>
        <taxon>Campylobacterota</taxon>
        <taxon>Epsilonproteobacteria</taxon>
        <taxon>Campylobacterales</taxon>
        <taxon>Arcobacteraceae</taxon>
        <taxon>Aliarcobacter</taxon>
    </lineage>
</organism>
<evidence type="ECO:0000259" key="7">
    <source>
        <dbReference type="PROSITE" id="PS51462"/>
    </source>
</evidence>
<evidence type="ECO:0000256" key="4">
    <source>
        <dbReference type="PIRSR" id="PIRSR037599-1"/>
    </source>
</evidence>
<dbReference type="CDD" id="cd03430">
    <property type="entry name" value="NUDIX_GDPMH_NudD"/>
    <property type="match status" value="1"/>
</dbReference>
<keyword evidence="1 5" id="KW-0479">Metal-binding</keyword>
<dbReference type="Gene3D" id="3.90.79.10">
    <property type="entry name" value="Nucleoside Triphosphate Pyrophosphohydrolase"/>
    <property type="match status" value="1"/>
</dbReference>
<feature type="site" description="Critical for catalysis" evidence="4">
    <location>
        <position position="121"/>
    </location>
</feature>
<feature type="domain" description="Nudix hydrolase" evidence="7">
    <location>
        <begin position="12"/>
        <end position="151"/>
    </location>
</feature>
<reference evidence="8 9" key="1">
    <citation type="submission" date="2018-05" db="EMBL/GenBank/DDBJ databases">
        <title>Antimicrobial susceptibility testing and genomic analysis of Arcobacter skirrowii strains and one Arcobacter butzleri isolated from German poultry farms.</title>
        <authorList>
            <person name="Haenel I."/>
            <person name="Hotzel H."/>
            <person name="Tomaso H."/>
            <person name="Busch A."/>
        </authorList>
    </citation>
    <scope>NUCLEOTIDE SEQUENCE [LARGE SCALE GENOMIC DNA]</scope>
    <source>
        <strain evidence="9">v</strain>
    </source>
</reference>
<feature type="binding site" evidence="5">
    <location>
        <position position="48"/>
    </location>
    <ligand>
        <name>Mg(2+)</name>
        <dbReference type="ChEBI" id="CHEBI:18420"/>
    </ligand>
</feature>
<dbReference type="PANTHER" id="PTHR43046:SF12">
    <property type="entry name" value="GDP-MANNOSE MANNOSYL HYDROLASE"/>
    <property type="match status" value="1"/>
</dbReference>
<dbReference type="AlphaFoldDB" id="A0A2U2C0X1"/>
<feature type="binding site" evidence="5">
    <location>
        <position position="120"/>
    </location>
    <ligand>
        <name>Mg(2+)</name>
        <dbReference type="ChEBI" id="CHEBI:18420"/>
    </ligand>
</feature>
<dbReference type="EMBL" id="QEYI01000003">
    <property type="protein sequence ID" value="PWE21626.1"/>
    <property type="molecule type" value="Genomic_DNA"/>
</dbReference>
<evidence type="ECO:0000256" key="3">
    <source>
        <dbReference type="ARBA" id="ARBA00022842"/>
    </source>
</evidence>
<evidence type="ECO:0000256" key="6">
    <source>
        <dbReference type="PIRSR" id="PIRSR037599-4"/>
    </source>
</evidence>
<dbReference type="InterPro" id="IPR000086">
    <property type="entry name" value="NUDIX_hydrolase_dom"/>
</dbReference>
<dbReference type="Pfam" id="PF00293">
    <property type="entry name" value="NUDIX"/>
    <property type="match status" value="1"/>
</dbReference>
<evidence type="ECO:0000256" key="2">
    <source>
        <dbReference type="ARBA" id="ARBA00022801"/>
    </source>
</evidence>
<name>A0A2U2C0X1_9BACT</name>
<dbReference type="RefSeq" id="WP_109158351.1">
    <property type="nucleotide sequence ID" value="NZ_QEYI01000003.1"/>
</dbReference>
<keyword evidence="2 8" id="KW-0378">Hydrolase</keyword>
<gene>
    <name evidence="8" type="ORF">DF188_05270</name>
</gene>
<dbReference type="NCBIfam" id="NF011963">
    <property type="entry name" value="PRK15434.1"/>
    <property type="match status" value="1"/>
</dbReference>
<comment type="caution">
    <text evidence="8">The sequence shown here is derived from an EMBL/GenBank/DDBJ whole genome shotgun (WGS) entry which is preliminary data.</text>
</comment>
<evidence type="ECO:0000313" key="8">
    <source>
        <dbReference type="EMBL" id="PWE21626.1"/>
    </source>
</evidence>
<evidence type="ECO:0000256" key="5">
    <source>
        <dbReference type="PIRSR" id="PIRSR037599-3"/>
    </source>
</evidence>
<dbReference type="InterPro" id="IPR033715">
    <property type="entry name" value="GDPMH"/>
</dbReference>
<dbReference type="GO" id="GO:0008727">
    <property type="term" value="F:GDP-mannose mannosyl hydrolase activity"/>
    <property type="evidence" value="ECO:0007669"/>
    <property type="project" value="InterPro"/>
</dbReference>
<proteinExistence type="predicted"/>
<dbReference type="PIRSF" id="PIRSF037599">
    <property type="entry name" value="GDPMH"/>
    <property type="match status" value="1"/>
</dbReference>